<evidence type="ECO:0000313" key="2">
    <source>
        <dbReference type="EMBL" id="BCN28839.1"/>
    </source>
</evidence>
<dbReference type="RefSeq" id="WP_271714147.1">
    <property type="nucleotide sequence ID" value="NZ_AP024169.1"/>
</dbReference>
<dbReference type="Proteomes" id="UP000595897">
    <property type="component" value="Chromosome"/>
</dbReference>
<dbReference type="Gene3D" id="3.40.50.720">
    <property type="entry name" value="NAD(P)-binding Rossmann-like Domain"/>
    <property type="match status" value="1"/>
</dbReference>
<dbReference type="InterPro" id="IPR029063">
    <property type="entry name" value="SAM-dependent_MTases_sf"/>
</dbReference>
<organism evidence="2 3">
    <name type="scientific">Anaeromicropila herbilytica</name>
    <dbReference type="NCBI Taxonomy" id="2785025"/>
    <lineage>
        <taxon>Bacteria</taxon>
        <taxon>Bacillati</taxon>
        <taxon>Bacillota</taxon>
        <taxon>Clostridia</taxon>
        <taxon>Lachnospirales</taxon>
        <taxon>Lachnospiraceae</taxon>
        <taxon>Anaeromicropila</taxon>
    </lineage>
</organism>
<sequence length="311" mass="36314">MKYISRTIISDIQSKYDFIIGWGTGTLLERNYRKDYYPMEFIVDGRKNRIDEKYQGLNIYPAEKLLELQGKILIVIYTIYEKEIIDKLNELGVNADTIIYNLLDVKKGSRTLPIWNGKNADDIFLLELALRLGMEDIQYLDIGVCHPIMRNNTFILHELGYHGVLVEPNPTFHSLIEEYRSNDTLLKIGASNQDSTLTYYNFPRTPGLNTFDKEHASYLMQTEPYTEEIIPIRNINRIISENYATYPNIIDIDVEGFDYHILESLDTQKYPAEIIMCECTSQDNPIIKLMQRKGYRVYSHTIENYIFTLNA</sequence>
<dbReference type="EMBL" id="AP024169">
    <property type="protein sequence ID" value="BCN28839.1"/>
    <property type="molecule type" value="Genomic_DNA"/>
</dbReference>
<dbReference type="Gene3D" id="3.40.50.150">
    <property type="entry name" value="Vaccinia Virus protein VP39"/>
    <property type="match status" value="1"/>
</dbReference>
<dbReference type="NCBIfam" id="TIGR01444">
    <property type="entry name" value="fkbM_fam"/>
    <property type="match status" value="1"/>
</dbReference>
<dbReference type="KEGG" id="ahb:bsdtb5_01340"/>
<evidence type="ECO:0000259" key="1">
    <source>
        <dbReference type="Pfam" id="PF05050"/>
    </source>
</evidence>
<dbReference type="InterPro" id="IPR006342">
    <property type="entry name" value="FkbM_mtfrase"/>
</dbReference>
<reference evidence="2 3" key="1">
    <citation type="submission" date="2020-11" db="EMBL/GenBank/DDBJ databases">
        <title>Draft genome sequencing of a Lachnospiraceae strain isolated from anoxic soil subjected to BSD treatment.</title>
        <authorList>
            <person name="Uek A."/>
            <person name="Tonouchi A."/>
        </authorList>
    </citation>
    <scope>NUCLEOTIDE SEQUENCE [LARGE SCALE GENOMIC DNA]</scope>
    <source>
        <strain evidence="2 3">TB5</strain>
    </source>
</reference>
<dbReference type="Pfam" id="PF05050">
    <property type="entry name" value="Methyltransf_21"/>
    <property type="match status" value="1"/>
</dbReference>
<keyword evidence="3" id="KW-1185">Reference proteome</keyword>
<protein>
    <recommendedName>
        <fullName evidence="1">Methyltransferase FkbM domain-containing protein</fullName>
    </recommendedName>
</protein>
<feature type="domain" description="Methyltransferase FkbM" evidence="1">
    <location>
        <begin position="141"/>
        <end position="297"/>
    </location>
</feature>
<dbReference type="SUPFAM" id="SSF53335">
    <property type="entry name" value="S-adenosyl-L-methionine-dependent methyltransferases"/>
    <property type="match status" value="1"/>
</dbReference>
<accession>A0A7R7EHG8</accession>
<name>A0A7R7EHG8_9FIRM</name>
<gene>
    <name evidence="2" type="ORF">bsdtb5_01340</name>
</gene>
<evidence type="ECO:0000313" key="3">
    <source>
        <dbReference type="Proteomes" id="UP000595897"/>
    </source>
</evidence>
<dbReference type="AlphaFoldDB" id="A0A7R7EHG8"/>
<proteinExistence type="predicted"/>